<evidence type="ECO:0000256" key="1">
    <source>
        <dbReference type="SAM" id="MobiDB-lite"/>
    </source>
</evidence>
<evidence type="ECO:0000313" key="2">
    <source>
        <dbReference type="EMBL" id="SJL14912.1"/>
    </source>
</evidence>
<dbReference type="EMBL" id="FUEG01000026">
    <property type="protein sequence ID" value="SJL14912.1"/>
    <property type="molecule type" value="Genomic_DNA"/>
</dbReference>
<accession>A0A284S1M1</accession>
<sequence>MAVNRDSCPTCGARNLRQSTTQPPHSLCIDTIQTLRSTNNAPLEHEKSALFDIIQNSKDILVDLDSRISEAQDILYQLITERTQAAANLRDAKSLLHPIRRVPDELLRRIFTTCTPSPEDCVYDARYRDALDENTEPWTLSQTCQRWRRVALDTSRLWSRIDLDLQPYHHISPSSLAIRLGTHIDRSRGHDLALSFVLDSEVPVDLSSHPLFPVLLSCVSRWKFFLFSAPYEVLKMLAPCQGLLDALCFLHIDFTENKPPPAGGDTDRRIYEMFRVAPRLRCVQVCGLDDPQRVFLLPWSQLTVYDGSESLENEQNRQTNHMKVLPHMRNLLNLRMYCDRPSTIPLDPVHLPLLQNLTLSEGISALTGSAGQCFSLLSAPALTRLQLLYAHYSPISFPIITNPDACAITTLELVCRFNSSLDNVTKFCEMLSSMPALRRLAVRAHGCTAELFLTLKCRSDGDTILPCLTFLDLRTSTFTFTDPTVFVDMVESRRPPSMTGVIPRRFLEGIKLNNAFDMSASLGQRSQRLCDGGLRVQHGTDNGEYLTGPDVMVDANEQNAYDQWFPGMPLSF</sequence>
<dbReference type="Gene3D" id="1.20.1280.50">
    <property type="match status" value="1"/>
</dbReference>
<dbReference type="OMA" id="ANTWFER"/>
<dbReference type="OrthoDB" id="2854345at2759"/>
<evidence type="ECO:0000313" key="3">
    <source>
        <dbReference type="Proteomes" id="UP000219338"/>
    </source>
</evidence>
<dbReference type="InterPro" id="IPR032675">
    <property type="entry name" value="LRR_dom_sf"/>
</dbReference>
<feature type="region of interest" description="Disordered" evidence="1">
    <location>
        <begin position="1"/>
        <end position="23"/>
    </location>
</feature>
<dbReference type="SUPFAM" id="SSF52047">
    <property type="entry name" value="RNI-like"/>
    <property type="match status" value="1"/>
</dbReference>
<dbReference type="Gene3D" id="3.80.10.10">
    <property type="entry name" value="Ribonuclease Inhibitor"/>
    <property type="match status" value="1"/>
</dbReference>
<dbReference type="AlphaFoldDB" id="A0A284S1M1"/>
<name>A0A284S1M1_ARMOS</name>
<gene>
    <name evidence="2" type="ORF">ARMOST_18388</name>
</gene>
<protein>
    <submittedName>
        <fullName evidence="2">Uncharacterized protein</fullName>
    </submittedName>
</protein>
<reference evidence="3" key="1">
    <citation type="journal article" date="2017" name="Nat. Ecol. Evol.">
        <title>Genome expansion and lineage-specific genetic innovations in the forest pathogenic fungi Armillaria.</title>
        <authorList>
            <person name="Sipos G."/>
            <person name="Prasanna A.N."/>
            <person name="Walter M.C."/>
            <person name="O'Connor E."/>
            <person name="Balint B."/>
            <person name="Krizsan K."/>
            <person name="Kiss B."/>
            <person name="Hess J."/>
            <person name="Varga T."/>
            <person name="Slot J."/>
            <person name="Riley R."/>
            <person name="Boka B."/>
            <person name="Rigling D."/>
            <person name="Barry K."/>
            <person name="Lee J."/>
            <person name="Mihaltcheva S."/>
            <person name="LaButti K."/>
            <person name="Lipzen A."/>
            <person name="Waldron R."/>
            <person name="Moloney N.M."/>
            <person name="Sperisen C."/>
            <person name="Kredics L."/>
            <person name="Vagvoelgyi C."/>
            <person name="Patrignani A."/>
            <person name="Fitzpatrick D."/>
            <person name="Nagy I."/>
            <person name="Doyle S."/>
            <person name="Anderson J.B."/>
            <person name="Grigoriev I.V."/>
            <person name="Gueldener U."/>
            <person name="Muensterkoetter M."/>
            <person name="Nagy L.G."/>
        </authorList>
    </citation>
    <scope>NUCLEOTIDE SEQUENCE [LARGE SCALE GENOMIC DNA]</scope>
    <source>
        <strain evidence="3">C18/9</strain>
    </source>
</reference>
<keyword evidence="3" id="KW-1185">Reference proteome</keyword>
<dbReference type="Proteomes" id="UP000219338">
    <property type="component" value="Unassembled WGS sequence"/>
</dbReference>
<organism evidence="2 3">
    <name type="scientific">Armillaria ostoyae</name>
    <name type="common">Armillaria root rot fungus</name>
    <dbReference type="NCBI Taxonomy" id="47428"/>
    <lineage>
        <taxon>Eukaryota</taxon>
        <taxon>Fungi</taxon>
        <taxon>Dikarya</taxon>
        <taxon>Basidiomycota</taxon>
        <taxon>Agaricomycotina</taxon>
        <taxon>Agaricomycetes</taxon>
        <taxon>Agaricomycetidae</taxon>
        <taxon>Agaricales</taxon>
        <taxon>Marasmiineae</taxon>
        <taxon>Physalacriaceae</taxon>
        <taxon>Armillaria</taxon>
    </lineage>
</organism>
<proteinExistence type="predicted"/>